<dbReference type="GeneID" id="5853433"/>
<evidence type="ECO:0000256" key="1">
    <source>
        <dbReference type="ARBA" id="ARBA00004374"/>
    </source>
</evidence>
<dbReference type="GO" id="GO:0045040">
    <property type="term" value="P:protein insertion into mitochondrial outer membrane"/>
    <property type="evidence" value="ECO:0007669"/>
    <property type="project" value="TreeGrafter"/>
</dbReference>
<dbReference type="OMA" id="SGIWRQI"/>
<dbReference type="PANTHER" id="PTHR12815:SF18">
    <property type="entry name" value="SORTING AND ASSEMBLY MACHINERY COMPONENT 50 HOMOLOG"/>
    <property type="match status" value="1"/>
</dbReference>
<dbReference type="PANTHER" id="PTHR12815">
    <property type="entry name" value="SORTING AND ASSEMBLY MACHINERY SAMM50 PROTEIN FAMILY MEMBER"/>
    <property type="match status" value="1"/>
</dbReference>
<evidence type="ECO:0000256" key="5">
    <source>
        <dbReference type="ARBA" id="ARBA00023136"/>
    </source>
</evidence>
<proteinExistence type="inferred from homology"/>
<dbReference type="GO" id="GO:0005741">
    <property type="term" value="C:mitochondrial outer membrane"/>
    <property type="evidence" value="ECO:0007669"/>
    <property type="project" value="UniProtKB-SubCell"/>
</dbReference>
<evidence type="ECO:0000259" key="6">
    <source>
        <dbReference type="Pfam" id="PF01103"/>
    </source>
</evidence>
<keyword evidence="5" id="KW-0472">Membrane</keyword>
<accession>A8QA34</accession>
<sequence>MPSNAVGQDMGANDVMSDAAHTLAPSAIENDVKIDTRVSEHNLIKAMQQLQMSLIDPNDIPILRLSAIRLNGLKNTRHGFLSSLCRPYVDPTAPFTFMADLRYGHRMNFPPLGEPTTVHTILQAATSFSSDISRMDIAKDISVHMEPSRVSQEHPTEDVDLILDIKPASRFFLKTSTSVGNSEGTASIQGKIRNLFGGAESLEGSAMLGTRTKHSYNLVFASPVFACPDLWVNVSAVSQHRDLTSFISAHEGQHMLRSALMYAQNDGTRHELAYEASHRHFHHMMPDASVAIRRLALPSFKSAISYTVERDSRDNTFATMAGTYFRSLWEYAGLGGDTSYMKVETHSSVSDIFADGCSWSLGAKFGMMVPLNGQTPCLNDRFMLGGPTCIRMFRLNSLGPKFKRQLSQLQQSTCDLVLTPPGSFWTMQRLVELAQPSASAGLGLLFQQGPIRLELNFGLPIMARCGDGLRKGLQFGIGIDFL</sequence>
<dbReference type="RefSeq" id="XP_001729127.1">
    <property type="nucleotide sequence ID" value="XM_001729075.1"/>
</dbReference>
<dbReference type="KEGG" id="mgl:MGL_3594"/>
<keyword evidence="8" id="KW-1185">Reference proteome</keyword>
<dbReference type="Pfam" id="PF01103">
    <property type="entry name" value="Omp85"/>
    <property type="match status" value="1"/>
</dbReference>
<name>A8QA34_MALGO</name>
<keyword evidence="4" id="KW-0812">Transmembrane</keyword>
<dbReference type="AlphaFoldDB" id="A8QA34"/>
<dbReference type="OrthoDB" id="1724197at2759"/>
<feature type="domain" description="Bacterial surface antigen (D15)" evidence="6">
    <location>
        <begin position="194"/>
        <end position="402"/>
    </location>
</feature>
<gene>
    <name evidence="7" type="ORF">MGL_3594</name>
</gene>
<dbReference type="FunCoup" id="A8QA34">
    <property type="interactions" value="366"/>
</dbReference>
<evidence type="ECO:0000256" key="4">
    <source>
        <dbReference type="ARBA" id="ARBA00022692"/>
    </source>
</evidence>
<dbReference type="Gene3D" id="2.40.160.50">
    <property type="entry name" value="membrane protein fhac: a member of the omp85/tpsb transporter family"/>
    <property type="match status" value="1"/>
</dbReference>
<evidence type="ECO:0000313" key="8">
    <source>
        <dbReference type="Proteomes" id="UP000008837"/>
    </source>
</evidence>
<protein>
    <recommendedName>
        <fullName evidence="6">Bacterial surface antigen (D15) domain-containing protein</fullName>
    </recommendedName>
</protein>
<dbReference type="EMBL" id="AAYY01000014">
    <property type="protein sequence ID" value="EDP41913.1"/>
    <property type="molecule type" value="Genomic_DNA"/>
</dbReference>
<comment type="caution">
    <text evidence="7">The sequence shown here is derived from an EMBL/GenBank/DDBJ whole genome shotgun (WGS) entry which is preliminary data.</text>
</comment>
<dbReference type="STRING" id="425265.A8QA34"/>
<dbReference type="InterPro" id="IPR000184">
    <property type="entry name" value="Bac_surfAg_D15"/>
</dbReference>
<evidence type="ECO:0000313" key="7">
    <source>
        <dbReference type="EMBL" id="EDP41913.1"/>
    </source>
</evidence>
<dbReference type="VEuPathDB" id="FungiDB:MGL_3594"/>
<dbReference type="Proteomes" id="UP000008837">
    <property type="component" value="Unassembled WGS sequence"/>
</dbReference>
<evidence type="ECO:0000256" key="3">
    <source>
        <dbReference type="ARBA" id="ARBA00022452"/>
    </source>
</evidence>
<keyword evidence="3" id="KW-1134">Transmembrane beta strand</keyword>
<reference evidence="7 8" key="1">
    <citation type="journal article" date="2007" name="Proc. Natl. Acad. Sci. U.S.A.">
        <title>Dandruff-associated Malassezia genomes reveal convergent and divergent virulence traits shared with plant and human fungal pathogens.</title>
        <authorList>
            <person name="Xu J."/>
            <person name="Saunders C.W."/>
            <person name="Hu P."/>
            <person name="Grant R.A."/>
            <person name="Boekhout T."/>
            <person name="Kuramae E.E."/>
            <person name="Kronstad J.W."/>
            <person name="Deangelis Y.M."/>
            <person name="Reeder N.L."/>
            <person name="Johnstone K.R."/>
            <person name="Leland M."/>
            <person name="Fieno A.M."/>
            <person name="Begley W.M."/>
            <person name="Sun Y."/>
            <person name="Lacey M.P."/>
            <person name="Chaudhary T."/>
            <person name="Keough T."/>
            <person name="Chu L."/>
            <person name="Sears R."/>
            <person name="Yuan B."/>
            <person name="Dawson T.L.Jr."/>
        </authorList>
    </citation>
    <scope>NUCLEOTIDE SEQUENCE [LARGE SCALE GENOMIC DNA]</scope>
    <source>
        <strain evidence="8">ATCC MYA-4612 / CBS 7966</strain>
    </source>
</reference>
<dbReference type="InParanoid" id="A8QA34"/>
<comment type="subcellular location">
    <subcellularLocation>
        <location evidence="1">Mitochondrion outer membrane</location>
        <topology evidence="1">Multi-pass membrane protein</topology>
    </subcellularLocation>
</comment>
<dbReference type="InterPro" id="IPR039910">
    <property type="entry name" value="D15-like"/>
</dbReference>
<organism evidence="7 8">
    <name type="scientific">Malassezia globosa (strain ATCC MYA-4612 / CBS 7966)</name>
    <name type="common">Dandruff-associated fungus</name>
    <dbReference type="NCBI Taxonomy" id="425265"/>
    <lineage>
        <taxon>Eukaryota</taxon>
        <taxon>Fungi</taxon>
        <taxon>Dikarya</taxon>
        <taxon>Basidiomycota</taxon>
        <taxon>Ustilaginomycotina</taxon>
        <taxon>Malasseziomycetes</taxon>
        <taxon>Malasseziales</taxon>
        <taxon>Malasseziaceae</taxon>
        <taxon>Malassezia</taxon>
    </lineage>
</organism>
<evidence type="ECO:0000256" key="2">
    <source>
        <dbReference type="ARBA" id="ARBA00010913"/>
    </source>
</evidence>
<comment type="similarity">
    <text evidence="2">Belongs to the SAM50/omp85 family.</text>
</comment>